<gene>
    <name evidence="4" type="primary">mqnA</name>
    <name evidence="5" type="ORF">ACFFI0_12795</name>
</gene>
<keyword evidence="6" id="KW-1185">Reference proteome</keyword>
<evidence type="ECO:0000313" key="6">
    <source>
        <dbReference type="Proteomes" id="UP001589774"/>
    </source>
</evidence>
<dbReference type="Pfam" id="PF02621">
    <property type="entry name" value="VitK2_biosynth"/>
    <property type="match status" value="1"/>
</dbReference>
<comment type="pathway">
    <text evidence="1 4">Quinol/quinone metabolism; menaquinone biosynthesis.</text>
</comment>
<dbReference type="HAMAP" id="MF_00995">
    <property type="entry name" value="MqnA"/>
    <property type="match status" value="1"/>
</dbReference>
<comment type="similarity">
    <text evidence="4">Belongs to the MqnA/MqnD family. MqnA subfamily.</text>
</comment>
<comment type="function">
    <text evidence="4">Catalyzes the dehydration of chorismate into 3-[(1-carboxyvinyl)oxy]benzoate, a step in the biosynthesis of menaquinone (MK, vitamin K2).</text>
</comment>
<dbReference type="InterPro" id="IPR003773">
    <property type="entry name" value="Menaquinone_biosynth"/>
</dbReference>
<dbReference type="Proteomes" id="UP001589774">
    <property type="component" value="Unassembled WGS sequence"/>
</dbReference>
<proteinExistence type="inferred from homology"/>
<accession>A0ABV6HJW9</accession>
<dbReference type="EC" id="4.2.1.151" evidence="4"/>
<comment type="caution">
    <text evidence="5">The sequence shown here is derived from an EMBL/GenBank/DDBJ whole genome shotgun (WGS) entry which is preliminary data.</text>
</comment>
<protein>
    <recommendedName>
        <fullName evidence="4">Chorismate dehydratase</fullName>
        <ecNumber evidence="4">4.2.1.151</ecNumber>
    </recommendedName>
    <alternativeName>
        <fullName evidence="4">Menaquinone biosynthetic enzyme MqnA</fullName>
    </alternativeName>
</protein>
<keyword evidence="2 4" id="KW-0474">Menaquinone biosynthesis</keyword>
<evidence type="ECO:0000256" key="3">
    <source>
        <dbReference type="ARBA" id="ARBA00023239"/>
    </source>
</evidence>
<evidence type="ECO:0000256" key="4">
    <source>
        <dbReference type="HAMAP-Rule" id="MF_00995"/>
    </source>
</evidence>
<dbReference type="CDD" id="cd13634">
    <property type="entry name" value="PBP2_Sco4506"/>
    <property type="match status" value="1"/>
</dbReference>
<dbReference type="PANTHER" id="PTHR37690">
    <property type="entry name" value="CHORISMATE DEHYDRATASE"/>
    <property type="match status" value="1"/>
</dbReference>
<evidence type="ECO:0000256" key="1">
    <source>
        <dbReference type="ARBA" id="ARBA00004863"/>
    </source>
</evidence>
<dbReference type="PANTHER" id="PTHR37690:SF1">
    <property type="entry name" value="CHORISMATE DEHYDRATASE"/>
    <property type="match status" value="1"/>
</dbReference>
<dbReference type="InterPro" id="IPR030868">
    <property type="entry name" value="MqnA"/>
</dbReference>
<dbReference type="EMBL" id="JBHLWO010000002">
    <property type="protein sequence ID" value="MFC0319194.1"/>
    <property type="molecule type" value="Genomic_DNA"/>
</dbReference>
<dbReference type="Gene3D" id="3.40.190.10">
    <property type="entry name" value="Periplasmic binding protein-like II"/>
    <property type="match status" value="2"/>
</dbReference>
<name>A0ABV6HJW9_9SPHI</name>
<evidence type="ECO:0000313" key="5">
    <source>
        <dbReference type="EMBL" id="MFC0319194.1"/>
    </source>
</evidence>
<evidence type="ECO:0000256" key="2">
    <source>
        <dbReference type="ARBA" id="ARBA00022428"/>
    </source>
</evidence>
<organism evidence="5 6">
    <name type="scientific">Olivibacter oleidegradans</name>
    <dbReference type="NCBI Taxonomy" id="760123"/>
    <lineage>
        <taxon>Bacteria</taxon>
        <taxon>Pseudomonadati</taxon>
        <taxon>Bacteroidota</taxon>
        <taxon>Sphingobacteriia</taxon>
        <taxon>Sphingobacteriales</taxon>
        <taxon>Sphingobacteriaceae</taxon>
        <taxon>Olivibacter</taxon>
    </lineage>
</organism>
<dbReference type="RefSeq" id="WP_130857775.1">
    <property type="nucleotide sequence ID" value="NZ_JBHLWO010000002.1"/>
</dbReference>
<comment type="catalytic activity">
    <reaction evidence="4">
        <text>chorismate = 3-[(1-carboxyvinyl)-oxy]benzoate + H2O</text>
        <dbReference type="Rhea" id="RHEA:40051"/>
        <dbReference type="ChEBI" id="CHEBI:15377"/>
        <dbReference type="ChEBI" id="CHEBI:29748"/>
        <dbReference type="ChEBI" id="CHEBI:76981"/>
        <dbReference type="EC" id="4.2.1.151"/>
    </reaction>
</comment>
<sequence>MNKIKVSAVSYTNTTPFIYGIKNTPLIDEIELSLDIPSTCAQKLIDCQVDVGLVPVAALLQIPKYEIISDYCIGATGAVNSVFIFSNKPVHEIKTLRLDKQSRTSNNLARVLLKNYWKQPVELTEDQNADAFVEIGDRTFGKKESFPFVYDMGAEWMNFTGLPFAFAVWAANKSLPSSFIELFNKSMKFGLDNRDKVIDNLPKRDDFDIAHYLNHAIDFALTDKKREAIQLFHQYIQAL</sequence>
<dbReference type="SUPFAM" id="SSF53850">
    <property type="entry name" value="Periplasmic binding protein-like II"/>
    <property type="match status" value="1"/>
</dbReference>
<reference evidence="5 6" key="1">
    <citation type="submission" date="2024-09" db="EMBL/GenBank/DDBJ databases">
        <authorList>
            <person name="Sun Q."/>
            <person name="Mori K."/>
        </authorList>
    </citation>
    <scope>NUCLEOTIDE SEQUENCE [LARGE SCALE GENOMIC DNA]</scope>
    <source>
        <strain evidence="5 6">CCM 7765</strain>
    </source>
</reference>
<keyword evidence="3 4" id="KW-0456">Lyase</keyword>